<sequence>MRERDDRASWREKSLEPRMEPKRQKEDGIWRVARRRWRGKRKKRKRGTRTRMRMRMRDSKCIKTRYRSQSDTKGRVHVALF</sequence>
<dbReference type="EMBL" id="KZ679679">
    <property type="protein sequence ID" value="PTB55892.1"/>
    <property type="molecule type" value="Genomic_DNA"/>
</dbReference>
<dbReference type="Proteomes" id="UP000241690">
    <property type="component" value="Unassembled WGS sequence"/>
</dbReference>
<reference evidence="2 3" key="1">
    <citation type="submission" date="2016-07" db="EMBL/GenBank/DDBJ databases">
        <title>Multiple horizontal gene transfer events from other fungi enriched the ability of initially mycotrophic Trichoderma (Ascomycota) to feed on dead plant biomass.</title>
        <authorList>
            <consortium name="DOE Joint Genome Institute"/>
            <person name="Aerts A."/>
            <person name="Atanasova L."/>
            <person name="Chenthamara K."/>
            <person name="Zhang J."/>
            <person name="Grujic M."/>
            <person name="Henrissat B."/>
            <person name="Kuo A."/>
            <person name="Salamov A."/>
            <person name="Lipzen A."/>
            <person name="Labutti K."/>
            <person name="Barry K."/>
            <person name="Miao Y."/>
            <person name="Rahimi M.J."/>
            <person name="Shen Q."/>
            <person name="Grigoriev I.V."/>
            <person name="Kubicek C.P."/>
            <person name="Druzhinina I.S."/>
        </authorList>
    </citation>
    <scope>NUCLEOTIDE SEQUENCE [LARGE SCALE GENOMIC DNA]</scope>
    <source>
        <strain evidence="2 3">CBS 226.95</strain>
    </source>
</reference>
<gene>
    <name evidence="2" type="ORF">M431DRAFT_411860</name>
</gene>
<dbReference type="AlphaFoldDB" id="A0A2T4AFW2"/>
<dbReference type="GeneID" id="36623511"/>
<evidence type="ECO:0000256" key="1">
    <source>
        <dbReference type="SAM" id="MobiDB-lite"/>
    </source>
</evidence>
<feature type="compositionally biased region" description="Basic residues" evidence="1">
    <location>
        <begin position="32"/>
        <end position="54"/>
    </location>
</feature>
<evidence type="ECO:0000313" key="3">
    <source>
        <dbReference type="Proteomes" id="UP000241690"/>
    </source>
</evidence>
<dbReference type="RefSeq" id="XP_024775569.1">
    <property type="nucleotide sequence ID" value="XM_024914945.1"/>
</dbReference>
<protein>
    <submittedName>
        <fullName evidence="2">Uncharacterized protein</fullName>
    </submittedName>
</protein>
<accession>A0A2T4AFW2</accession>
<proteinExistence type="predicted"/>
<organism evidence="2 3">
    <name type="scientific">Trichoderma harzianum CBS 226.95</name>
    <dbReference type="NCBI Taxonomy" id="983964"/>
    <lineage>
        <taxon>Eukaryota</taxon>
        <taxon>Fungi</taxon>
        <taxon>Dikarya</taxon>
        <taxon>Ascomycota</taxon>
        <taxon>Pezizomycotina</taxon>
        <taxon>Sordariomycetes</taxon>
        <taxon>Hypocreomycetidae</taxon>
        <taxon>Hypocreales</taxon>
        <taxon>Hypocreaceae</taxon>
        <taxon>Trichoderma</taxon>
    </lineage>
</organism>
<feature type="compositionally biased region" description="Basic and acidic residues" evidence="1">
    <location>
        <begin position="1"/>
        <end position="29"/>
    </location>
</feature>
<evidence type="ECO:0000313" key="2">
    <source>
        <dbReference type="EMBL" id="PTB55892.1"/>
    </source>
</evidence>
<keyword evidence="3" id="KW-1185">Reference proteome</keyword>
<feature type="region of interest" description="Disordered" evidence="1">
    <location>
        <begin position="1"/>
        <end position="81"/>
    </location>
</feature>
<name>A0A2T4AFW2_TRIHA</name>